<accession>I7A1C3</accession>
<dbReference type="STRING" id="1191523.MROS_1769"/>
<dbReference type="AlphaFoldDB" id="I7A1C3"/>
<protein>
    <submittedName>
        <fullName evidence="1">Uncharacterized protein</fullName>
    </submittedName>
</protein>
<keyword evidence="2" id="KW-1185">Reference proteome</keyword>
<dbReference type="EMBL" id="CP003557">
    <property type="protein sequence ID" value="AFN75003.1"/>
    <property type="molecule type" value="Genomic_DNA"/>
</dbReference>
<evidence type="ECO:0000313" key="2">
    <source>
        <dbReference type="Proteomes" id="UP000009011"/>
    </source>
</evidence>
<dbReference type="KEGG" id="mro:MROS_1769"/>
<dbReference type="Proteomes" id="UP000009011">
    <property type="component" value="Chromosome"/>
</dbReference>
<dbReference type="HOGENOM" id="CLU_1562193_0_0_10"/>
<name>I7A1C3_MELRP</name>
<organism evidence="1 2">
    <name type="scientific">Melioribacter roseus (strain DSM 23840 / JCM 17771 / VKM B-2668 / P3M-2)</name>
    <dbReference type="NCBI Taxonomy" id="1191523"/>
    <lineage>
        <taxon>Bacteria</taxon>
        <taxon>Pseudomonadati</taxon>
        <taxon>Ignavibacteriota</taxon>
        <taxon>Ignavibacteria</taxon>
        <taxon>Ignavibacteriales</taxon>
        <taxon>Melioribacteraceae</taxon>
        <taxon>Melioribacter</taxon>
    </lineage>
</organism>
<sequence length="188" mass="22521">MNFTNIIEFIRDNLPQISHAYYEQIKKTELMKNYRRLSEKEVIAREERVFENLIEWLQTGASNDKAEKYFEKVGAERFKEGFPLTEVNYALYITKKVFWSFIAWKKELFGFGDEEGEIDFSLIMEYVTILNNFFDLGNFYIIRGYIGELFEQLEETASMSKEEIKKILMHGAFDDNDFNKDEIIWHHI</sequence>
<gene>
    <name evidence="1" type="ordered locus">MROS_1769</name>
</gene>
<proteinExistence type="predicted"/>
<dbReference type="RefSeq" id="WP_014856435.1">
    <property type="nucleotide sequence ID" value="NC_018178.1"/>
</dbReference>
<evidence type="ECO:0000313" key="1">
    <source>
        <dbReference type="EMBL" id="AFN75003.1"/>
    </source>
</evidence>
<reference evidence="1 2" key="1">
    <citation type="journal article" date="2013" name="PLoS ONE">
        <title>Genomic analysis of Melioribacter roseus, facultatively anaerobic organotrophic bacterium representing a novel deep lineage within Bacteriodetes/Chlorobi group.</title>
        <authorList>
            <person name="Kadnikov V.V."/>
            <person name="Mardanov A.V."/>
            <person name="Podosokorskaya O.A."/>
            <person name="Gavrilov S.N."/>
            <person name="Kublanov I.V."/>
            <person name="Beletsky A.V."/>
            <person name="Bonch-Osmolovskaya E.A."/>
            <person name="Ravin N.V."/>
        </authorList>
    </citation>
    <scope>NUCLEOTIDE SEQUENCE [LARGE SCALE GENOMIC DNA]</scope>
    <source>
        <strain evidence="2">JCM 17771 / P3M-2</strain>
    </source>
</reference>